<keyword evidence="2" id="KW-1185">Reference proteome</keyword>
<evidence type="ECO:0000313" key="2">
    <source>
        <dbReference type="Proteomes" id="UP001501586"/>
    </source>
</evidence>
<evidence type="ECO:0000313" key="1">
    <source>
        <dbReference type="EMBL" id="GAA4283880.1"/>
    </source>
</evidence>
<dbReference type="EMBL" id="BAABAZ010000005">
    <property type="protein sequence ID" value="GAA4283880.1"/>
    <property type="molecule type" value="Genomic_DNA"/>
</dbReference>
<organism evidence="1 2">
    <name type="scientific">Brevibacterium daeguense</name>
    <dbReference type="NCBI Taxonomy" id="909936"/>
    <lineage>
        <taxon>Bacteria</taxon>
        <taxon>Bacillati</taxon>
        <taxon>Actinomycetota</taxon>
        <taxon>Actinomycetes</taxon>
        <taxon>Micrococcales</taxon>
        <taxon>Brevibacteriaceae</taxon>
        <taxon>Brevibacterium</taxon>
    </lineage>
</organism>
<gene>
    <name evidence="1" type="ORF">GCM10022261_14110</name>
</gene>
<comment type="caution">
    <text evidence="1">The sequence shown here is derived from an EMBL/GenBank/DDBJ whole genome shotgun (WGS) entry which is preliminary data.</text>
</comment>
<dbReference type="SUPFAM" id="SSF102705">
    <property type="entry name" value="NIF3 (NGG1p interacting factor 3)-like"/>
    <property type="match status" value="1"/>
</dbReference>
<sequence length="108" mass="11299">MDFVVIVVFSPTESTSAVLDALASAGAGRIGDYSGCSWSVTGTGRFTPEAGAQPAIGAVGTPEAVAEDRIEVVCRRDLARAVVTAMLEAHPYEEPAYHAYPVLTLDDL</sequence>
<dbReference type="PANTHER" id="PTHR41774:SF1">
    <property type="entry name" value="NGG1P INTERACTING FACTOR NIF3"/>
    <property type="match status" value="1"/>
</dbReference>
<evidence type="ECO:0008006" key="3">
    <source>
        <dbReference type="Google" id="ProtNLM"/>
    </source>
</evidence>
<dbReference type="InterPro" id="IPR036069">
    <property type="entry name" value="DUF34/NIF3_sf"/>
</dbReference>
<dbReference type="Gene3D" id="3.30.70.120">
    <property type="match status" value="1"/>
</dbReference>
<dbReference type="InterPro" id="IPR015867">
    <property type="entry name" value="N-reg_PII/ATP_PRibTrfase_C"/>
</dbReference>
<dbReference type="RefSeq" id="WP_236863960.1">
    <property type="nucleotide sequence ID" value="NZ_BAABAZ010000005.1"/>
</dbReference>
<dbReference type="Proteomes" id="UP001501586">
    <property type="component" value="Unassembled WGS sequence"/>
</dbReference>
<accession>A0ABP8EIT7</accession>
<reference evidence="2" key="1">
    <citation type="journal article" date="2019" name="Int. J. Syst. Evol. Microbiol.">
        <title>The Global Catalogue of Microorganisms (GCM) 10K type strain sequencing project: providing services to taxonomists for standard genome sequencing and annotation.</title>
        <authorList>
            <consortium name="The Broad Institute Genomics Platform"/>
            <consortium name="The Broad Institute Genome Sequencing Center for Infectious Disease"/>
            <person name="Wu L."/>
            <person name="Ma J."/>
        </authorList>
    </citation>
    <scope>NUCLEOTIDE SEQUENCE [LARGE SCALE GENOMIC DNA]</scope>
    <source>
        <strain evidence="2">JCM 17458</strain>
    </source>
</reference>
<protein>
    <recommendedName>
        <fullName evidence="3">NGG1p interacting factor NIF3</fullName>
    </recommendedName>
</protein>
<proteinExistence type="predicted"/>
<dbReference type="PANTHER" id="PTHR41774">
    <property type="match status" value="1"/>
</dbReference>
<name>A0ABP8EIT7_9MICO</name>